<proteinExistence type="inferred from homology"/>
<dbReference type="InterPro" id="IPR017871">
    <property type="entry name" value="ABC_transporter-like_CS"/>
</dbReference>
<dbReference type="GO" id="GO:0005524">
    <property type="term" value="F:ATP binding"/>
    <property type="evidence" value="ECO:0007669"/>
    <property type="project" value="UniProtKB-KW"/>
</dbReference>
<dbReference type="EMBL" id="OCNJ01000004">
    <property type="protein sequence ID" value="SOD94635.1"/>
    <property type="molecule type" value="Genomic_DNA"/>
</dbReference>
<keyword evidence="4 6" id="KW-0067">ATP-binding</keyword>
<dbReference type="SMART" id="SM00382">
    <property type="entry name" value="AAA"/>
    <property type="match status" value="1"/>
</dbReference>
<dbReference type="InterPro" id="IPR003439">
    <property type="entry name" value="ABC_transporter-like_ATP-bd"/>
</dbReference>
<evidence type="ECO:0000256" key="4">
    <source>
        <dbReference type="ARBA" id="ARBA00022840"/>
    </source>
</evidence>
<dbReference type="PROSITE" id="PS00211">
    <property type="entry name" value="ABC_TRANSPORTER_1"/>
    <property type="match status" value="1"/>
</dbReference>
<dbReference type="Gene3D" id="3.40.50.300">
    <property type="entry name" value="P-loop containing nucleotide triphosphate hydrolases"/>
    <property type="match status" value="1"/>
</dbReference>
<dbReference type="AlphaFoldDB" id="A0A286GGH5"/>
<reference evidence="6 7" key="1">
    <citation type="submission" date="2017-09" db="EMBL/GenBank/DDBJ databases">
        <authorList>
            <person name="Ehlers B."/>
            <person name="Leendertz F.H."/>
        </authorList>
    </citation>
    <scope>NUCLEOTIDE SEQUENCE [LARGE SCALE GENOMIC DNA]</scope>
    <source>
        <strain evidence="6 7">USBA 140</strain>
    </source>
</reference>
<comment type="similarity">
    <text evidence="1">Belongs to the ABC transporter superfamily.</text>
</comment>
<keyword evidence="7" id="KW-1185">Reference proteome</keyword>
<dbReference type="InterPro" id="IPR027417">
    <property type="entry name" value="P-loop_NTPase"/>
</dbReference>
<dbReference type="InterPro" id="IPR050166">
    <property type="entry name" value="ABC_transporter_ATP-bind"/>
</dbReference>
<dbReference type="PANTHER" id="PTHR42788:SF19">
    <property type="entry name" value="ALIPHATIC SULFONATES IMPORT ATP-BINDING PROTEIN SSUB 2"/>
    <property type="match status" value="1"/>
</dbReference>
<evidence type="ECO:0000256" key="3">
    <source>
        <dbReference type="ARBA" id="ARBA00022741"/>
    </source>
</evidence>
<evidence type="ECO:0000259" key="5">
    <source>
        <dbReference type="PROSITE" id="PS50893"/>
    </source>
</evidence>
<dbReference type="PROSITE" id="PS50893">
    <property type="entry name" value="ABC_TRANSPORTER_2"/>
    <property type="match status" value="1"/>
</dbReference>
<name>A0A286GGH5_9PROT</name>
<protein>
    <submittedName>
        <fullName evidence="6">Sulfonate transport system ATP-binding protein</fullName>
    </submittedName>
</protein>
<evidence type="ECO:0000256" key="1">
    <source>
        <dbReference type="ARBA" id="ARBA00005417"/>
    </source>
</evidence>
<dbReference type="GO" id="GO:0016887">
    <property type="term" value="F:ATP hydrolysis activity"/>
    <property type="evidence" value="ECO:0007669"/>
    <property type="project" value="InterPro"/>
</dbReference>
<dbReference type="OrthoDB" id="8016555at2"/>
<dbReference type="InterPro" id="IPR003593">
    <property type="entry name" value="AAA+_ATPase"/>
</dbReference>
<sequence length="257" mass="27913">MLDITTLTKRYGNGTLALDTVSLSVAPGEILAIVGGSGCGKSTLLRLIAGLEAPSRGAVRLNGEPITAPRPEVGLVFQEPRLMPWLTIAENVAFGLAHLPKAGQKRLAGDALERVGIAAFAGAWPRELSGGMAQRAALARALVTRPEVLLLDEPFSALDAFTRHDLQDHLLELWGWYQPTMILVTHDIEEALFLADRVVVMQPRPGRVRTEVRPGLARPRERTGLDFQRLKQHLLKELDRSFQDADAGEATNPAAAI</sequence>
<keyword evidence="2" id="KW-0813">Transport</keyword>
<keyword evidence="3" id="KW-0547">Nucleotide-binding</keyword>
<dbReference type="CDD" id="cd03293">
    <property type="entry name" value="ABC_NrtD_SsuB_transporters"/>
    <property type="match status" value="1"/>
</dbReference>
<evidence type="ECO:0000313" key="7">
    <source>
        <dbReference type="Proteomes" id="UP000219621"/>
    </source>
</evidence>
<dbReference type="Pfam" id="PF00005">
    <property type="entry name" value="ABC_tran"/>
    <property type="match status" value="1"/>
</dbReference>
<dbReference type="SUPFAM" id="SSF52540">
    <property type="entry name" value="P-loop containing nucleoside triphosphate hydrolases"/>
    <property type="match status" value="1"/>
</dbReference>
<organism evidence="6 7">
    <name type="scientific">Caenispirillum bisanense</name>
    <dbReference type="NCBI Taxonomy" id="414052"/>
    <lineage>
        <taxon>Bacteria</taxon>
        <taxon>Pseudomonadati</taxon>
        <taxon>Pseudomonadota</taxon>
        <taxon>Alphaproteobacteria</taxon>
        <taxon>Rhodospirillales</taxon>
        <taxon>Novispirillaceae</taxon>
        <taxon>Caenispirillum</taxon>
    </lineage>
</organism>
<feature type="domain" description="ABC transporter" evidence="5">
    <location>
        <begin position="2"/>
        <end position="228"/>
    </location>
</feature>
<dbReference type="PANTHER" id="PTHR42788">
    <property type="entry name" value="TAURINE IMPORT ATP-BINDING PROTEIN-RELATED"/>
    <property type="match status" value="1"/>
</dbReference>
<accession>A0A286GGH5</accession>
<gene>
    <name evidence="6" type="ORF">SAMN05421508_10466</name>
</gene>
<evidence type="ECO:0000313" key="6">
    <source>
        <dbReference type="EMBL" id="SOD94635.1"/>
    </source>
</evidence>
<evidence type="ECO:0000256" key="2">
    <source>
        <dbReference type="ARBA" id="ARBA00022448"/>
    </source>
</evidence>
<dbReference type="Proteomes" id="UP000219621">
    <property type="component" value="Unassembled WGS sequence"/>
</dbReference>
<dbReference type="RefSeq" id="WP_097279039.1">
    <property type="nucleotide sequence ID" value="NZ_OCNJ01000004.1"/>
</dbReference>